<dbReference type="AlphaFoldDB" id="B6IFT1"/>
<dbReference type="EMBL" id="HE601135">
    <property type="protein sequence ID" value="CAR98799.1"/>
    <property type="molecule type" value="Genomic_DNA"/>
</dbReference>
<reference evidence="1 2" key="2">
    <citation type="journal article" date="2011" name="PLoS Genet.">
        <title>Caenorhabditis briggsae recombinant inbred line genotypes reveal inter-strain incompatibility and the evolution of recombination.</title>
        <authorList>
            <person name="Ross J.A."/>
            <person name="Koboldt D.C."/>
            <person name="Staisch J.E."/>
            <person name="Chamberlin H.M."/>
            <person name="Gupta B.P."/>
            <person name="Miller R.D."/>
            <person name="Baird S.E."/>
            <person name="Haag E.S."/>
        </authorList>
    </citation>
    <scope>NUCLEOTIDE SEQUENCE [LARGE SCALE GENOMIC DNA]</scope>
    <source>
        <strain evidence="1 2">AF16</strain>
    </source>
</reference>
<evidence type="ECO:0000313" key="3">
    <source>
        <dbReference type="WormBase" id="CBG27262"/>
    </source>
</evidence>
<dbReference type="KEGG" id="cbr:CBG_27262"/>
<reference evidence="1 2" key="1">
    <citation type="journal article" date="2003" name="PLoS Biol.">
        <title>The genome sequence of Caenorhabditis briggsae: a platform for comparative genomics.</title>
        <authorList>
            <person name="Stein L.D."/>
            <person name="Bao Z."/>
            <person name="Blasiar D."/>
            <person name="Blumenthal T."/>
            <person name="Brent M.R."/>
            <person name="Chen N."/>
            <person name="Chinwalla A."/>
            <person name="Clarke L."/>
            <person name="Clee C."/>
            <person name="Coghlan A."/>
            <person name="Coulson A."/>
            <person name="D'Eustachio P."/>
            <person name="Fitch D.H."/>
            <person name="Fulton L.A."/>
            <person name="Fulton R.E."/>
            <person name="Griffiths-Jones S."/>
            <person name="Harris T.W."/>
            <person name="Hillier L.W."/>
            <person name="Kamath R."/>
            <person name="Kuwabara P.E."/>
            <person name="Mardis E.R."/>
            <person name="Marra M.A."/>
            <person name="Miner T.L."/>
            <person name="Minx P."/>
            <person name="Mullikin J.C."/>
            <person name="Plumb R.W."/>
            <person name="Rogers J."/>
            <person name="Schein J.E."/>
            <person name="Sohrmann M."/>
            <person name="Spieth J."/>
            <person name="Stajich J.E."/>
            <person name="Wei C."/>
            <person name="Willey D."/>
            <person name="Wilson R.K."/>
            <person name="Durbin R."/>
            <person name="Waterston R.H."/>
        </authorList>
    </citation>
    <scope>NUCLEOTIDE SEQUENCE [LARGE SCALE GENOMIC DNA]</scope>
    <source>
        <strain evidence="1 2">AF16</strain>
    </source>
</reference>
<accession>B6IFT1</accession>
<dbReference type="HOGENOM" id="CLU_837399_0_0_1"/>
<dbReference type="GeneID" id="68918716"/>
<dbReference type="InParanoid" id="B6IFT1"/>
<keyword evidence="2" id="KW-1185">Reference proteome</keyword>
<name>B6IFT1_CAEBR</name>
<dbReference type="RefSeq" id="XP_045098369.1">
    <property type="nucleotide sequence ID" value="XM_045238257.1"/>
</dbReference>
<dbReference type="CTD" id="68918716"/>
<dbReference type="WormBase" id="CBG27262">
    <property type="protein sequence ID" value="CBP48596"/>
    <property type="gene ID" value="WBGene00088676"/>
</dbReference>
<dbReference type="STRING" id="6238.B6IFT1"/>
<evidence type="ECO:0000313" key="2">
    <source>
        <dbReference type="Proteomes" id="UP000008549"/>
    </source>
</evidence>
<proteinExistence type="predicted"/>
<protein>
    <submittedName>
        <fullName evidence="1">Protein CBG27262</fullName>
    </submittedName>
</protein>
<dbReference type="Proteomes" id="UP000008549">
    <property type="component" value="Unassembled WGS sequence"/>
</dbReference>
<gene>
    <name evidence="1 3" type="ORF">CBG27262</name>
    <name evidence="1" type="ORF">CBG_27262</name>
</gene>
<organism evidence="1 2">
    <name type="scientific">Caenorhabditis briggsae</name>
    <dbReference type="NCBI Taxonomy" id="6238"/>
    <lineage>
        <taxon>Eukaryota</taxon>
        <taxon>Metazoa</taxon>
        <taxon>Ecdysozoa</taxon>
        <taxon>Nematoda</taxon>
        <taxon>Chromadorea</taxon>
        <taxon>Rhabditida</taxon>
        <taxon>Rhabditina</taxon>
        <taxon>Rhabditomorpha</taxon>
        <taxon>Rhabditoidea</taxon>
        <taxon>Rhabditidae</taxon>
        <taxon>Peloderinae</taxon>
        <taxon>Caenorhabditis</taxon>
    </lineage>
</organism>
<sequence>MLVSGQKIWPPEEQNSVCNTTQAHLCSTILNKAEQNDNELPFYSLDCREARFACFDEFRYTWYDSKNVQYDGINSYSGGSEDKFSDLMLLTPSCRKIIKPIEDTSFSPGYPLTRFEIVIEKFANRMHRESLDILMKQVAHRLLDNNTTEKVLVNIRDLCSWEEAVGIGKWFSRFLECGKWSGTYRYNEEKLKYMNEGYLPIPTTTTTTTPPPTTFDQFACLDEFRYTWYDSKNVQYPYAALYADPRDITFLTPRCRQILKCKKDIGVTRDYLHYVDMIFNRFHFQRVLSSADYFRDFRIYVTYFESRIITPLLVDIRNLCTWEEAFGLGKRD</sequence>
<evidence type="ECO:0000313" key="1">
    <source>
        <dbReference type="EMBL" id="CAR98799.1"/>
    </source>
</evidence>